<organism evidence="2 3">
    <name type="scientific">Algoriphagus halophytocola</name>
    <dbReference type="NCBI Taxonomy" id="2991499"/>
    <lineage>
        <taxon>Bacteria</taxon>
        <taxon>Pseudomonadati</taxon>
        <taxon>Bacteroidota</taxon>
        <taxon>Cytophagia</taxon>
        <taxon>Cytophagales</taxon>
        <taxon>Cyclobacteriaceae</taxon>
        <taxon>Algoriphagus</taxon>
    </lineage>
</organism>
<dbReference type="PROSITE" id="PS51257">
    <property type="entry name" value="PROKAR_LIPOPROTEIN"/>
    <property type="match status" value="1"/>
</dbReference>
<sequence>MKSAFLRIMLFAFSLLFLQACGGDEPQPTPPEPTAEEKATAALTGEGSLTWELEGGGKITKDGTEVTALYEGFELTLTSASAKTYSSKNNNELLDDTGTWIFAGTNFDKFILSGSAPAAGREISFTRTDDKLTLTFTVPAPSARIDGIEVLAGSYIFELFSK</sequence>
<evidence type="ECO:0000256" key="1">
    <source>
        <dbReference type="SAM" id="SignalP"/>
    </source>
</evidence>
<evidence type="ECO:0008006" key="4">
    <source>
        <dbReference type="Google" id="ProtNLM"/>
    </source>
</evidence>
<evidence type="ECO:0000313" key="3">
    <source>
        <dbReference type="Proteomes" id="UP001163156"/>
    </source>
</evidence>
<dbReference type="EMBL" id="CP110226">
    <property type="protein sequence ID" value="UZD22552.1"/>
    <property type="molecule type" value="Genomic_DNA"/>
</dbReference>
<gene>
    <name evidence="2" type="ORF">OM944_18100</name>
</gene>
<feature type="chain" id="PRO_5046722396" description="Lipocalin-like domain-containing protein" evidence="1">
    <location>
        <begin position="23"/>
        <end position="162"/>
    </location>
</feature>
<dbReference type="Proteomes" id="UP001163156">
    <property type="component" value="Chromosome"/>
</dbReference>
<keyword evidence="3" id="KW-1185">Reference proteome</keyword>
<accession>A0ABY6MJF6</accession>
<feature type="signal peptide" evidence="1">
    <location>
        <begin position="1"/>
        <end position="22"/>
    </location>
</feature>
<keyword evidence="1" id="KW-0732">Signal</keyword>
<name>A0ABY6MJF6_9BACT</name>
<dbReference type="RefSeq" id="WP_264809069.1">
    <property type="nucleotide sequence ID" value="NZ_CP110226.1"/>
</dbReference>
<evidence type="ECO:0000313" key="2">
    <source>
        <dbReference type="EMBL" id="UZD22552.1"/>
    </source>
</evidence>
<proteinExistence type="predicted"/>
<reference evidence="2" key="1">
    <citation type="submission" date="2022-10" db="EMBL/GenBank/DDBJ databases">
        <title>Algoriphagus sp. a novel bacteria isolate from halophytes salicornia europaea.</title>
        <authorList>
            <person name="Peng Y."/>
            <person name="Jiang L."/>
            <person name="Lee J."/>
        </authorList>
    </citation>
    <scope>NUCLEOTIDE SEQUENCE</scope>
    <source>
        <strain evidence="2">TR-M5</strain>
    </source>
</reference>
<protein>
    <recommendedName>
        <fullName evidence="4">Lipocalin-like domain-containing protein</fullName>
    </recommendedName>
</protein>